<dbReference type="Proteomes" id="UP000502823">
    <property type="component" value="Unassembled WGS sequence"/>
</dbReference>
<dbReference type="SMART" id="SM00165">
    <property type="entry name" value="UBA"/>
    <property type="match status" value="2"/>
</dbReference>
<evidence type="ECO:0000313" key="3">
    <source>
        <dbReference type="EMBL" id="GFG31597.1"/>
    </source>
</evidence>
<dbReference type="OrthoDB" id="434245at2759"/>
<feature type="coiled-coil region" evidence="1">
    <location>
        <begin position="26"/>
        <end position="53"/>
    </location>
</feature>
<keyword evidence="1" id="KW-0175">Coiled coil</keyword>
<dbReference type="PROSITE" id="PS50030">
    <property type="entry name" value="UBA"/>
    <property type="match status" value="2"/>
</dbReference>
<name>A0A6L2PNN5_COPFO</name>
<sequence>MAVEARFGLHAAHGDLSEAVEYISKQRADKAEAKKMEEAERELNRERRKLGQRADGVHWVETKFHNLLMSMGYSSETARVALQQSNNNVSLSVQLIQEQPDLLNVACTSKFKVKKEMLQQVVAIGFDPRMAKLALQRHQGNVEKVVEELVICGGVIESERCTDVTDSDDSGECEQVDVKDMKKKADAGVKTGTKEEAREKEQLAYQRLADGMPTEEDDHLDLTLELEETFLRQYQTLLANP</sequence>
<dbReference type="CDD" id="cd14298">
    <property type="entry name" value="UBA2_scUBP14_like"/>
    <property type="match status" value="1"/>
</dbReference>
<dbReference type="InterPro" id="IPR015940">
    <property type="entry name" value="UBA"/>
</dbReference>
<evidence type="ECO:0000313" key="4">
    <source>
        <dbReference type="Proteomes" id="UP000502823"/>
    </source>
</evidence>
<dbReference type="Gene3D" id="1.10.8.10">
    <property type="entry name" value="DNA helicase RuvA subunit, C-terminal domain"/>
    <property type="match status" value="2"/>
</dbReference>
<proteinExistence type="predicted"/>
<evidence type="ECO:0000259" key="2">
    <source>
        <dbReference type="PROSITE" id="PS50030"/>
    </source>
</evidence>
<dbReference type="PANTHER" id="PTHR12948:SF3">
    <property type="entry name" value="NEDD8 ULTIMATE BUSTER 1"/>
    <property type="match status" value="1"/>
</dbReference>
<dbReference type="FunCoup" id="A0A6L2PNN5">
    <property type="interactions" value="1776"/>
</dbReference>
<feature type="domain" description="UBA" evidence="2">
    <location>
        <begin position="68"/>
        <end position="99"/>
    </location>
</feature>
<feature type="domain" description="UBA" evidence="2">
    <location>
        <begin position="112"/>
        <end position="152"/>
    </location>
</feature>
<accession>A0A6L2PNN5</accession>
<organism evidence="3 4">
    <name type="scientific">Coptotermes formosanus</name>
    <name type="common">Formosan subterranean termite</name>
    <dbReference type="NCBI Taxonomy" id="36987"/>
    <lineage>
        <taxon>Eukaryota</taxon>
        <taxon>Metazoa</taxon>
        <taxon>Ecdysozoa</taxon>
        <taxon>Arthropoda</taxon>
        <taxon>Hexapoda</taxon>
        <taxon>Insecta</taxon>
        <taxon>Pterygota</taxon>
        <taxon>Neoptera</taxon>
        <taxon>Polyneoptera</taxon>
        <taxon>Dictyoptera</taxon>
        <taxon>Blattodea</taxon>
        <taxon>Blattoidea</taxon>
        <taxon>Termitoidae</taxon>
        <taxon>Rhinotermitidae</taxon>
        <taxon>Coptotermes</taxon>
    </lineage>
</organism>
<dbReference type="SUPFAM" id="SSF46934">
    <property type="entry name" value="UBA-like"/>
    <property type="match status" value="2"/>
</dbReference>
<comment type="caution">
    <text evidence="3">The sequence shown here is derived from an EMBL/GenBank/DDBJ whole genome shotgun (WGS) entry which is preliminary data.</text>
</comment>
<dbReference type="InParanoid" id="A0A6L2PNN5"/>
<dbReference type="InterPro" id="IPR033864">
    <property type="entry name" value="UBA2_scUBP14-like"/>
</dbReference>
<dbReference type="PANTHER" id="PTHR12948">
    <property type="entry name" value="NEDD8 ULTIMATE BUSTER-1 BS4 PROTEIN"/>
    <property type="match status" value="1"/>
</dbReference>
<dbReference type="AlphaFoldDB" id="A0A6L2PNN5"/>
<dbReference type="InterPro" id="IPR039749">
    <property type="entry name" value="NUB1"/>
</dbReference>
<reference evidence="4" key="1">
    <citation type="submission" date="2020-01" db="EMBL/GenBank/DDBJ databases">
        <title>Draft genome sequence of the Termite Coptotermes fromosanus.</title>
        <authorList>
            <person name="Itakura S."/>
            <person name="Yosikawa Y."/>
            <person name="Umezawa K."/>
        </authorList>
    </citation>
    <scope>NUCLEOTIDE SEQUENCE [LARGE SCALE GENOMIC DNA]</scope>
</reference>
<gene>
    <name evidence="3" type="ORF">Cfor_04512</name>
</gene>
<keyword evidence="4" id="KW-1185">Reference proteome</keyword>
<evidence type="ECO:0000256" key="1">
    <source>
        <dbReference type="SAM" id="Coils"/>
    </source>
</evidence>
<dbReference type="GO" id="GO:2000058">
    <property type="term" value="P:regulation of ubiquitin-dependent protein catabolic process"/>
    <property type="evidence" value="ECO:0007669"/>
    <property type="project" value="TreeGrafter"/>
</dbReference>
<dbReference type="InterPro" id="IPR009060">
    <property type="entry name" value="UBA-like_sf"/>
</dbReference>
<dbReference type="EMBL" id="BLKM01007799">
    <property type="protein sequence ID" value="GFG31597.1"/>
    <property type="molecule type" value="Genomic_DNA"/>
</dbReference>
<protein>
    <recommendedName>
        <fullName evidence="2">UBA domain-containing protein</fullName>
    </recommendedName>
</protein>